<comment type="caution">
    <text evidence="4">The sequence shown here is derived from an EMBL/GenBank/DDBJ whole genome shotgun (WGS) entry which is preliminary data.</text>
</comment>
<keyword evidence="1" id="KW-0677">Repeat</keyword>
<dbReference type="STRING" id="542762.A0A4S4D1Z0"/>
<accession>A0A4S4D1Z0</accession>
<reference evidence="4 5" key="1">
    <citation type="journal article" date="2018" name="Proc. Natl. Acad. Sci. U.S.A.">
        <title>Draft genome sequence of Camellia sinensis var. sinensis provides insights into the evolution of the tea genome and tea quality.</title>
        <authorList>
            <person name="Wei C."/>
            <person name="Yang H."/>
            <person name="Wang S."/>
            <person name="Zhao J."/>
            <person name="Liu C."/>
            <person name="Gao L."/>
            <person name="Xia E."/>
            <person name="Lu Y."/>
            <person name="Tai Y."/>
            <person name="She G."/>
            <person name="Sun J."/>
            <person name="Cao H."/>
            <person name="Tong W."/>
            <person name="Gao Q."/>
            <person name="Li Y."/>
            <person name="Deng W."/>
            <person name="Jiang X."/>
            <person name="Wang W."/>
            <person name="Chen Q."/>
            <person name="Zhang S."/>
            <person name="Li H."/>
            <person name="Wu J."/>
            <person name="Wang P."/>
            <person name="Li P."/>
            <person name="Shi C."/>
            <person name="Zheng F."/>
            <person name="Jian J."/>
            <person name="Huang B."/>
            <person name="Shan D."/>
            <person name="Shi M."/>
            <person name="Fang C."/>
            <person name="Yue Y."/>
            <person name="Li F."/>
            <person name="Li D."/>
            <person name="Wei S."/>
            <person name="Han B."/>
            <person name="Jiang C."/>
            <person name="Yin Y."/>
            <person name="Xia T."/>
            <person name="Zhang Z."/>
            <person name="Bennetzen J.L."/>
            <person name="Zhao S."/>
            <person name="Wan X."/>
        </authorList>
    </citation>
    <scope>NUCLEOTIDE SEQUENCE [LARGE SCALE GENOMIC DNA]</scope>
    <source>
        <strain evidence="5">cv. Shuchazao</strain>
        <tissue evidence="4">Leaf</tissue>
    </source>
</reference>
<dbReference type="InterPro" id="IPR053192">
    <property type="entry name" value="Vacuole_Formation_Reg"/>
</dbReference>
<dbReference type="EMBL" id="SDRB02012974">
    <property type="protein sequence ID" value="THF96261.1"/>
    <property type="molecule type" value="Genomic_DNA"/>
</dbReference>
<gene>
    <name evidence="4" type="ORF">TEA_000199</name>
</gene>
<dbReference type="PANTHER" id="PTHR32410:SF216">
    <property type="entry name" value="PHORBOL-ESTER_DAG-TYPE DOMAIN-CONTAINING PROTEIN"/>
    <property type="match status" value="1"/>
</dbReference>
<feature type="transmembrane region" description="Helical" evidence="2">
    <location>
        <begin position="336"/>
        <end position="353"/>
    </location>
</feature>
<evidence type="ECO:0000313" key="4">
    <source>
        <dbReference type="EMBL" id="THF96261.1"/>
    </source>
</evidence>
<evidence type="ECO:0000256" key="2">
    <source>
        <dbReference type="SAM" id="Phobius"/>
    </source>
</evidence>
<evidence type="ECO:0000259" key="3">
    <source>
        <dbReference type="Pfam" id="PF03107"/>
    </source>
</evidence>
<dbReference type="AlphaFoldDB" id="A0A4S4D1Z0"/>
<keyword evidence="2" id="KW-1133">Transmembrane helix</keyword>
<proteinExistence type="predicted"/>
<keyword evidence="2" id="KW-0812">Transmembrane</keyword>
<dbReference type="Pfam" id="PF03107">
    <property type="entry name" value="C1_2"/>
    <property type="match status" value="1"/>
</dbReference>
<dbReference type="Proteomes" id="UP000306102">
    <property type="component" value="Unassembled WGS sequence"/>
</dbReference>
<keyword evidence="2" id="KW-0472">Membrane</keyword>
<evidence type="ECO:0000313" key="5">
    <source>
        <dbReference type="Proteomes" id="UP000306102"/>
    </source>
</evidence>
<feature type="domain" description="DC1" evidence="3">
    <location>
        <begin position="257"/>
        <end position="302"/>
    </location>
</feature>
<name>A0A4S4D1Z0_CAMSN</name>
<dbReference type="InterPro" id="IPR004146">
    <property type="entry name" value="DC1"/>
</dbReference>
<evidence type="ECO:0000256" key="1">
    <source>
        <dbReference type="ARBA" id="ARBA00022737"/>
    </source>
</evidence>
<protein>
    <recommendedName>
        <fullName evidence="3">DC1 domain-containing protein</fullName>
    </recommendedName>
</protein>
<sequence length="365" mass="41679">MSGGEETSREGGMLKLKSFIHEHPLTLSDELLNGENCIECGLHILAPTSSCMTCKFFIHKSCVELPYEIHYPLPPDHPLTLANPPCPPAFNGISFCELCLNVRDDNSFYYAECHFALNSHCALSIPTTFQHVGHDHPLTLLINYYGTSIHCKAKSYPLFFWCTMGDCVVLNFVAIDFNCAFLSLTRKHKTHRHQLKLTILQPSPLKVILGMTMRSAIVMLVKKSVVNYVAYHCVEYRCNIVVCVECALLTTIVNGESYPHPLNLTAQMLEASCCNVCSKHRACKEWAYYCVDCKFIAHMSCIYEGNPSPYMKSGETALKHQSHEIESKVVYQCFKFIYNLDLLFMPSSFIVYWKKRREVRKKREK</sequence>
<dbReference type="PANTHER" id="PTHR32410">
    <property type="entry name" value="CYSTEINE/HISTIDINE-RICH C1 DOMAIN FAMILY PROTEIN"/>
    <property type="match status" value="1"/>
</dbReference>
<dbReference type="InterPro" id="IPR046349">
    <property type="entry name" value="C1-like_sf"/>
</dbReference>
<organism evidence="4 5">
    <name type="scientific">Camellia sinensis var. sinensis</name>
    <name type="common">China tea</name>
    <dbReference type="NCBI Taxonomy" id="542762"/>
    <lineage>
        <taxon>Eukaryota</taxon>
        <taxon>Viridiplantae</taxon>
        <taxon>Streptophyta</taxon>
        <taxon>Embryophyta</taxon>
        <taxon>Tracheophyta</taxon>
        <taxon>Spermatophyta</taxon>
        <taxon>Magnoliopsida</taxon>
        <taxon>eudicotyledons</taxon>
        <taxon>Gunneridae</taxon>
        <taxon>Pentapetalae</taxon>
        <taxon>asterids</taxon>
        <taxon>Ericales</taxon>
        <taxon>Theaceae</taxon>
        <taxon>Camellia</taxon>
    </lineage>
</organism>
<dbReference type="SUPFAM" id="SSF57889">
    <property type="entry name" value="Cysteine-rich domain"/>
    <property type="match status" value="2"/>
</dbReference>
<keyword evidence="5" id="KW-1185">Reference proteome</keyword>